<dbReference type="EMBL" id="CP101620">
    <property type="protein sequence ID" value="UTY38073.1"/>
    <property type="molecule type" value="Genomic_DNA"/>
</dbReference>
<protein>
    <recommendedName>
        <fullName evidence="3">IS110 family transposase</fullName>
    </recommendedName>
</protein>
<dbReference type="Proteomes" id="UP001060112">
    <property type="component" value="Chromosome"/>
</dbReference>
<reference evidence="1" key="1">
    <citation type="submission" date="2022-07" db="EMBL/GenBank/DDBJ databases">
        <title>Faecal culturing of patients with breast cancer.</title>
        <authorList>
            <person name="Teng N.M.Y."/>
            <person name="Kiu R."/>
            <person name="Evans R."/>
            <person name="Baker D.J."/>
            <person name="Zenner C."/>
            <person name="Robinson S.D."/>
            <person name="Hall L.J."/>
        </authorList>
    </citation>
    <scope>NUCLEOTIDE SEQUENCE</scope>
    <source>
        <strain evidence="1">LH1062</strain>
    </source>
</reference>
<dbReference type="RefSeq" id="WP_290138141.1">
    <property type="nucleotide sequence ID" value="NZ_CP101620.1"/>
</dbReference>
<name>A0ABY5I018_9FIRM</name>
<keyword evidence="2" id="KW-1185">Reference proteome</keyword>
<accession>A0ABY5I018</accession>
<evidence type="ECO:0000313" key="1">
    <source>
        <dbReference type="EMBL" id="UTY38073.1"/>
    </source>
</evidence>
<proteinExistence type="predicted"/>
<evidence type="ECO:0008006" key="3">
    <source>
        <dbReference type="Google" id="ProtNLM"/>
    </source>
</evidence>
<evidence type="ECO:0000313" key="2">
    <source>
        <dbReference type="Proteomes" id="UP001060112"/>
    </source>
</evidence>
<sequence length="67" mass="7535">MNSIVYIGMDVHKNSYSLCAVDGETGEILGETKISPDVDLIIKFINNAKKKQTNLMQMFLLVMKQDV</sequence>
<organism evidence="1 2">
    <name type="scientific">Allocoprobacillus halotolerans</name>
    <dbReference type="NCBI Taxonomy" id="2944914"/>
    <lineage>
        <taxon>Bacteria</taxon>
        <taxon>Bacillati</taxon>
        <taxon>Bacillota</taxon>
        <taxon>Erysipelotrichia</taxon>
        <taxon>Erysipelotrichales</taxon>
        <taxon>Erysipelotrichaceae</taxon>
        <taxon>Allocoprobacillus</taxon>
    </lineage>
</organism>
<gene>
    <name evidence="1" type="ORF">NMU03_10245</name>
</gene>